<evidence type="ECO:0000259" key="4">
    <source>
        <dbReference type="Pfam" id="PF00135"/>
    </source>
</evidence>
<dbReference type="EC" id="3.1.1.-" evidence="3"/>
<feature type="chain" id="PRO_5043109322" description="Carboxylic ester hydrolase" evidence="3">
    <location>
        <begin position="25"/>
        <end position="562"/>
    </location>
</feature>
<evidence type="ECO:0000313" key="6">
    <source>
        <dbReference type="Proteomes" id="UP001337655"/>
    </source>
</evidence>
<keyword evidence="3" id="KW-0732">Signal</keyword>
<feature type="signal peptide" evidence="3">
    <location>
        <begin position="1"/>
        <end position="24"/>
    </location>
</feature>
<accession>A0AAV9PKS6</accession>
<comment type="similarity">
    <text evidence="1 3">Belongs to the type-B carboxylesterase/lipase family.</text>
</comment>
<dbReference type="GeneID" id="89924392"/>
<evidence type="ECO:0000313" key="5">
    <source>
        <dbReference type="EMBL" id="KAK5172923.1"/>
    </source>
</evidence>
<dbReference type="SUPFAM" id="SSF53474">
    <property type="entry name" value="alpha/beta-Hydrolases"/>
    <property type="match status" value="1"/>
</dbReference>
<dbReference type="InterPro" id="IPR029058">
    <property type="entry name" value="AB_hydrolase_fold"/>
</dbReference>
<dbReference type="InterPro" id="IPR002018">
    <property type="entry name" value="CarbesteraseB"/>
</dbReference>
<dbReference type="Pfam" id="PF00135">
    <property type="entry name" value="COesterase"/>
    <property type="match status" value="1"/>
</dbReference>
<keyword evidence="6" id="KW-1185">Reference proteome</keyword>
<dbReference type="RefSeq" id="XP_064661641.1">
    <property type="nucleotide sequence ID" value="XM_064800302.1"/>
</dbReference>
<feature type="domain" description="Carboxylesterase type B" evidence="4">
    <location>
        <begin position="46"/>
        <end position="556"/>
    </location>
</feature>
<protein>
    <recommendedName>
        <fullName evidence="3">Carboxylic ester hydrolase</fullName>
        <ecNumber evidence="3">3.1.1.-</ecNumber>
    </recommendedName>
</protein>
<dbReference type="Proteomes" id="UP001337655">
    <property type="component" value="Unassembled WGS sequence"/>
</dbReference>
<dbReference type="InterPro" id="IPR019826">
    <property type="entry name" value="Carboxylesterase_B_AS"/>
</dbReference>
<reference evidence="5 6" key="1">
    <citation type="submission" date="2023-08" db="EMBL/GenBank/DDBJ databases">
        <title>Black Yeasts Isolated from many extreme environments.</title>
        <authorList>
            <person name="Coleine C."/>
            <person name="Stajich J.E."/>
            <person name="Selbmann L."/>
        </authorList>
    </citation>
    <scope>NUCLEOTIDE SEQUENCE [LARGE SCALE GENOMIC DNA]</scope>
    <source>
        <strain evidence="5 6">CCFEE 5935</strain>
    </source>
</reference>
<evidence type="ECO:0000256" key="3">
    <source>
        <dbReference type="RuleBase" id="RU361235"/>
    </source>
</evidence>
<dbReference type="PROSITE" id="PS00122">
    <property type="entry name" value="CARBOXYLESTERASE_B_1"/>
    <property type="match status" value="1"/>
</dbReference>
<organism evidence="5 6">
    <name type="scientific">Saxophila tyrrhenica</name>
    <dbReference type="NCBI Taxonomy" id="1690608"/>
    <lineage>
        <taxon>Eukaryota</taxon>
        <taxon>Fungi</taxon>
        <taxon>Dikarya</taxon>
        <taxon>Ascomycota</taxon>
        <taxon>Pezizomycotina</taxon>
        <taxon>Dothideomycetes</taxon>
        <taxon>Dothideomycetidae</taxon>
        <taxon>Mycosphaerellales</taxon>
        <taxon>Extremaceae</taxon>
        <taxon>Saxophila</taxon>
    </lineage>
</organism>
<keyword evidence="2 3" id="KW-0378">Hydrolase</keyword>
<dbReference type="InterPro" id="IPR019819">
    <property type="entry name" value="Carboxylesterase_B_CS"/>
</dbReference>
<dbReference type="EMBL" id="JAVRRT010000004">
    <property type="protein sequence ID" value="KAK5172923.1"/>
    <property type="molecule type" value="Genomic_DNA"/>
</dbReference>
<dbReference type="InterPro" id="IPR050309">
    <property type="entry name" value="Type-B_Carboxylest/Lipase"/>
</dbReference>
<sequence>MASFISKAALLTVAWTKLLQPVFAAPSKSSLPIVDLGYERHQAAYQNSTGNYYSFSNIRYAAPPVGDLRFRAPQPPKRNRGEVQTGEQDRICPQAQPAWGLISGQFIPEYLAGQTEFNSSSFNTSTGSGGLPQVDSRTTEDCLFLDVVVPKGIFDNVGKGSGAPVLVWIYGGGYTAGEKSGGADPAGLIRRSTNKAATGVIYVSMNYRLGAFGWLSGPSLQADGTANAGLHDQRFALEWIQKNIKKFGGDPSRVTVFGESAGGGSIMHQMTAYGGRKPVPFNQVVPQSPGFLPIVSNQQQEQTLNDFLALANVSTIAEARKLSFTQLLIANTIQVGLADYGGFVYGPTVDGDFVPATPGELFLHGEYAKNLKVMVGHNANEGLLFTSPFIQNNTAFRQYLLRSLPTLRAWPSVTKYITKTLYPPVFDGSQAQGYTDQIGRASAVAAELSFTCNTFYLDKAYNNQTYSYFFTVPPALHGQDIAYTYYNGPDPENVQNPQIAIALQEYITSFAMDGNPNERGVPHFPMYGDDATVQVLNATGISQLMDPTANYRCNWWQKALYA</sequence>
<proteinExistence type="inferred from homology"/>
<evidence type="ECO:0000256" key="2">
    <source>
        <dbReference type="ARBA" id="ARBA00022801"/>
    </source>
</evidence>
<dbReference type="PROSITE" id="PS00941">
    <property type="entry name" value="CARBOXYLESTERASE_B_2"/>
    <property type="match status" value="1"/>
</dbReference>
<name>A0AAV9PKS6_9PEZI</name>
<dbReference type="GO" id="GO:0016787">
    <property type="term" value="F:hydrolase activity"/>
    <property type="evidence" value="ECO:0007669"/>
    <property type="project" value="UniProtKB-KW"/>
</dbReference>
<comment type="caution">
    <text evidence="5">The sequence shown here is derived from an EMBL/GenBank/DDBJ whole genome shotgun (WGS) entry which is preliminary data.</text>
</comment>
<dbReference type="AlphaFoldDB" id="A0AAV9PKS6"/>
<dbReference type="PANTHER" id="PTHR11559">
    <property type="entry name" value="CARBOXYLESTERASE"/>
    <property type="match status" value="1"/>
</dbReference>
<dbReference type="Gene3D" id="3.40.50.1820">
    <property type="entry name" value="alpha/beta hydrolase"/>
    <property type="match status" value="1"/>
</dbReference>
<gene>
    <name evidence="5" type="ORF">LTR77_003045</name>
</gene>
<evidence type="ECO:0000256" key="1">
    <source>
        <dbReference type="ARBA" id="ARBA00005964"/>
    </source>
</evidence>